<dbReference type="Pfam" id="PF13408">
    <property type="entry name" value="Zn_ribbon_recom"/>
    <property type="match status" value="1"/>
</dbReference>
<reference evidence="2 3" key="1">
    <citation type="submission" date="2021-03" db="EMBL/GenBank/DDBJ databases">
        <title>Actinoplanes flavus sp. nov., a novel actinomycete isolated from Coconut Palm rhizosphere soil.</title>
        <authorList>
            <person name="Luo X."/>
        </authorList>
    </citation>
    <scope>NUCLEOTIDE SEQUENCE [LARGE SCALE GENOMIC DNA]</scope>
    <source>
        <strain evidence="2 3">NEAU-H7</strain>
    </source>
</reference>
<dbReference type="InterPro" id="IPR038109">
    <property type="entry name" value="DNA_bind_recomb_sf"/>
</dbReference>
<dbReference type="SMART" id="SM00857">
    <property type="entry name" value="Resolvase"/>
    <property type="match status" value="1"/>
</dbReference>
<dbReference type="CDD" id="cd00338">
    <property type="entry name" value="Ser_Recombinase"/>
    <property type="match status" value="1"/>
</dbReference>
<keyword evidence="3" id="KW-1185">Reference proteome</keyword>
<dbReference type="Pfam" id="PF07508">
    <property type="entry name" value="Recombinase"/>
    <property type="match status" value="1"/>
</dbReference>
<accession>A0ABS3UCQ4</accession>
<dbReference type="InterPro" id="IPR036162">
    <property type="entry name" value="Resolvase-like_N_sf"/>
</dbReference>
<dbReference type="Gene3D" id="3.40.50.1390">
    <property type="entry name" value="Resolvase, N-terminal catalytic domain"/>
    <property type="match status" value="1"/>
</dbReference>
<dbReference type="RefSeq" id="WP_208465773.1">
    <property type="nucleotide sequence ID" value="NZ_JAGFNS010000002.1"/>
</dbReference>
<dbReference type="SUPFAM" id="SSF53041">
    <property type="entry name" value="Resolvase-like"/>
    <property type="match status" value="1"/>
</dbReference>
<dbReference type="InterPro" id="IPR011109">
    <property type="entry name" value="DNA_bind_recombinase_dom"/>
</dbReference>
<dbReference type="PROSITE" id="PS51737">
    <property type="entry name" value="RECOMBINASE_DNA_BIND"/>
    <property type="match status" value="1"/>
</dbReference>
<dbReference type="InterPro" id="IPR025827">
    <property type="entry name" value="Zn_ribbon_recom_dom"/>
</dbReference>
<dbReference type="Pfam" id="PF00239">
    <property type="entry name" value="Resolvase"/>
    <property type="match status" value="1"/>
</dbReference>
<proteinExistence type="predicted"/>
<comment type="caution">
    <text evidence="2">The sequence shown here is derived from an EMBL/GenBank/DDBJ whole genome shotgun (WGS) entry which is preliminary data.</text>
</comment>
<evidence type="ECO:0000313" key="3">
    <source>
        <dbReference type="Proteomes" id="UP000679690"/>
    </source>
</evidence>
<evidence type="ECO:0000259" key="1">
    <source>
        <dbReference type="PROSITE" id="PS51737"/>
    </source>
</evidence>
<protein>
    <submittedName>
        <fullName evidence="2">Recombinase family protein</fullName>
    </submittedName>
</protein>
<dbReference type="Proteomes" id="UP000679690">
    <property type="component" value="Unassembled WGS sequence"/>
</dbReference>
<dbReference type="InterPro" id="IPR050639">
    <property type="entry name" value="SSR_resolvase"/>
</dbReference>
<dbReference type="PANTHER" id="PTHR30461">
    <property type="entry name" value="DNA-INVERTASE FROM LAMBDOID PROPHAGE"/>
    <property type="match status" value="1"/>
</dbReference>
<dbReference type="EMBL" id="JAGFNS010000002">
    <property type="protein sequence ID" value="MBO3736557.1"/>
    <property type="molecule type" value="Genomic_DNA"/>
</dbReference>
<organism evidence="2 3">
    <name type="scientific">Actinoplanes flavus</name>
    <dbReference type="NCBI Taxonomy" id="2820290"/>
    <lineage>
        <taxon>Bacteria</taxon>
        <taxon>Bacillati</taxon>
        <taxon>Actinomycetota</taxon>
        <taxon>Actinomycetes</taxon>
        <taxon>Micromonosporales</taxon>
        <taxon>Micromonosporaceae</taxon>
        <taxon>Actinoplanes</taxon>
    </lineage>
</organism>
<name>A0ABS3UCQ4_9ACTN</name>
<gene>
    <name evidence="2" type="ORF">J5X75_03375</name>
</gene>
<feature type="domain" description="Recombinase" evidence="1">
    <location>
        <begin position="177"/>
        <end position="338"/>
    </location>
</feature>
<dbReference type="InterPro" id="IPR006119">
    <property type="entry name" value="Resolv_N"/>
</dbReference>
<sequence>MEADLATANAVAPKLSFAFYGRVSTEDNQDPESSLQWQLSRARTLIAPHGGLIIAQFFDIGQSRALPWQRRPEASQLLAALKDPARGFDAVVIGEPHRAFYGNQYGLTMPLFTHYGVQLWVPEVGGRIDPDNEGHEMVMSVFGGMCKGERNRIKVRVRTSMKSQTKLEGRYLGGRPPYGYMLGDLGPHPNPAKAAAGKRLHGLIPDPQTAPVVQRIFAMYLDGYGLHAIGERLNRDGIPCPSAYDRARNKHRDGLAWAKSAIRVILNNPRYTGHQVWNRQRTDEVLLDVDDVALGYTAVTKWNGRERWIISDKPVHEPLVTAEAFEHVQQLIAKRGRTSTAPQRVYRSHHPYVFKGLVNCGVCNRRMQGSRANGIAYYRCRYPQEYALTNKVDHPRTVLLREDILVTPLDTWLSQEFGELQRRHTVTKILEQAAIGMPVVAPASPSGPTIAELDAKLARYREALDAGADPAVVAGWIAETQADRQIALSRQRLERTGAADGSAYRLTVEEVTAMIEELGGMVAVLKTAAPEDKIDIYRDLGLRMTYLPETKTVRADLAIAPHRWPSVCVRGGTFPPSCGILHTFGQLVNECA</sequence>
<dbReference type="PANTHER" id="PTHR30461:SF23">
    <property type="entry name" value="DNA RECOMBINASE-RELATED"/>
    <property type="match status" value="1"/>
</dbReference>
<dbReference type="Gene3D" id="3.90.1750.20">
    <property type="entry name" value="Putative Large Serine Recombinase, Chain B, Domain 2"/>
    <property type="match status" value="1"/>
</dbReference>
<evidence type="ECO:0000313" key="2">
    <source>
        <dbReference type="EMBL" id="MBO3736557.1"/>
    </source>
</evidence>